<evidence type="ECO:0000313" key="3">
    <source>
        <dbReference type="Proteomes" id="UP000652430"/>
    </source>
</evidence>
<proteinExistence type="predicted"/>
<accession>A0ABQ3LJ69</accession>
<feature type="domain" description="GAF" evidence="1">
    <location>
        <begin position="29"/>
        <end position="172"/>
    </location>
</feature>
<keyword evidence="3" id="KW-1185">Reference proteome</keyword>
<gene>
    <name evidence="2" type="ORF">GCM10008023_16690</name>
</gene>
<comment type="caution">
    <text evidence="2">The sequence shown here is derived from an EMBL/GenBank/DDBJ whole genome shotgun (WGS) entry which is preliminary data.</text>
</comment>
<dbReference type="PANTHER" id="PTHR43102:SF2">
    <property type="entry name" value="GAF DOMAIN-CONTAINING PROTEIN"/>
    <property type="match status" value="1"/>
</dbReference>
<dbReference type="InterPro" id="IPR029016">
    <property type="entry name" value="GAF-like_dom_sf"/>
</dbReference>
<reference evidence="3" key="1">
    <citation type="journal article" date="2019" name="Int. J. Syst. Evol. Microbiol.">
        <title>The Global Catalogue of Microorganisms (GCM) 10K type strain sequencing project: providing services to taxonomists for standard genome sequencing and annotation.</title>
        <authorList>
            <consortium name="The Broad Institute Genomics Platform"/>
            <consortium name="The Broad Institute Genome Sequencing Center for Infectious Disease"/>
            <person name="Wu L."/>
            <person name="Ma J."/>
        </authorList>
    </citation>
    <scope>NUCLEOTIDE SEQUENCE [LARGE SCALE GENOMIC DNA]</scope>
    <source>
        <strain evidence="3">CGMCC 1.8957</strain>
    </source>
</reference>
<dbReference type="Pfam" id="PF01590">
    <property type="entry name" value="GAF"/>
    <property type="match status" value="1"/>
</dbReference>
<dbReference type="Gene3D" id="3.30.450.40">
    <property type="match status" value="1"/>
</dbReference>
<dbReference type="SUPFAM" id="SSF55781">
    <property type="entry name" value="GAF domain-like"/>
    <property type="match status" value="1"/>
</dbReference>
<organism evidence="2 3">
    <name type="scientific">Sphingomonas glacialis</name>
    <dbReference type="NCBI Taxonomy" id="658225"/>
    <lineage>
        <taxon>Bacteria</taxon>
        <taxon>Pseudomonadati</taxon>
        <taxon>Pseudomonadota</taxon>
        <taxon>Alphaproteobacteria</taxon>
        <taxon>Sphingomonadales</taxon>
        <taxon>Sphingomonadaceae</taxon>
        <taxon>Sphingomonas</taxon>
    </lineage>
</organism>
<name>A0ABQ3LJ69_9SPHN</name>
<evidence type="ECO:0000313" key="2">
    <source>
        <dbReference type="EMBL" id="GHH14695.1"/>
    </source>
</evidence>
<dbReference type="RefSeq" id="WP_189675861.1">
    <property type="nucleotide sequence ID" value="NZ_BNAQ01000002.1"/>
</dbReference>
<dbReference type="PANTHER" id="PTHR43102">
    <property type="entry name" value="SLR1143 PROTEIN"/>
    <property type="match status" value="1"/>
</dbReference>
<sequence>MLVDRRFPVPDDEASRLDALKRYAILDTAPEPVFNDVVRIAQRVFSVPSSAVSFVDDDRQWLKARRGIDFAETRREDAFCAHTILSNAPMVVPDAMVDPRFNENALVVHAPHIRFYAGAPLTTPGGFNIGTVCIIDSVPRADFCARERRQLAALATVAMAELDRRAPPGDQRGLLRHGVALHGSVSGYGIVQTLVEIANISTRGALIRGSLPPLQHQGGLILTIGNTVVVTTVAWCRDDTAGLAFQNPIDPILLAWMNDRILAGDRRPVAAGERAPIAVPPPLA</sequence>
<protein>
    <recommendedName>
        <fullName evidence="1">GAF domain-containing protein</fullName>
    </recommendedName>
</protein>
<evidence type="ECO:0000259" key="1">
    <source>
        <dbReference type="SMART" id="SM00065"/>
    </source>
</evidence>
<dbReference type="SMART" id="SM00065">
    <property type="entry name" value="GAF"/>
    <property type="match status" value="1"/>
</dbReference>
<dbReference type="InterPro" id="IPR003018">
    <property type="entry name" value="GAF"/>
</dbReference>
<dbReference type="EMBL" id="BNAQ01000002">
    <property type="protein sequence ID" value="GHH14695.1"/>
    <property type="molecule type" value="Genomic_DNA"/>
</dbReference>
<dbReference type="Proteomes" id="UP000652430">
    <property type="component" value="Unassembled WGS sequence"/>
</dbReference>